<feature type="signal peptide" evidence="2">
    <location>
        <begin position="1"/>
        <end position="21"/>
    </location>
</feature>
<keyword evidence="1" id="KW-0472">Membrane</keyword>
<dbReference type="AlphaFoldDB" id="A0A1L9PLT9"/>
<keyword evidence="2" id="KW-0732">Signal</keyword>
<keyword evidence="1" id="KW-0812">Transmembrane</keyword>
<feature type="transmembrane region" description="Helical" evidence="1">
    <location>
        <begin position="74"/>
        <end position="94"/>
    </location>
</feature>
<keyword evidence="4" id="KW-1185">Reference proteome</keyword>
<accession>A0A1L9PLT9</accession>
<evidence type="ECO:0000313" key="3">
    <source>
        <dbReference type="EMBL" id="OJJ02471.1"/>
    </source>
</evidence>
<sequence>MSAIFLLLFGLFGIYCTYLEANGTALIHDLIAAGTLPNSHIPLRTVYTRFQPLDRILTHIVVFLWPVTNQHPLLTLHATNFLAGTNAIWTLLLIEGYRRGNAKTAASYPTIFTLGQYLTSPVGISIYTTLHLATSRTKNPTRHTLAVPITVLRIIPVVTIIGLIVPVAVLHSVSDDMKQIFIAAWQFWPVYASMVIFFAYAVLSRFTKASETETETDTDIIQLIYGLCLFTTAIPHFRYITFIFLRAVFTGDIRFFYLRDRFDFVLQRPWTNPVSVEEGLHVFLDWSYLVTSLAFLVWAGSLYRSYSRTGYGKLALLVVLGILAGPIAAAVVLLWEREMVILGQSDTSTQSSGAKSGSGMGKWERGWKVLRFD</sequence>
<name>A0A1L9PLT9_ASPVE</name>
<dbReference type="Proteomes" id="UP000184073">
    <property type="component" value="Unassembled WGS sequence"/>
</dbReference>
<feature type="chain" id="PRO_5012905657" evidence="2">
    <location>
        <begin position="22"/>
        <end position="373"/>
    </location>
</feature>
<reference evidence="4" key="1">
    <citation type="journal article" date="2017" name="Genome Biol.">
        <title>Comparative genomics reveals high biological diversity and specific adaptations in the industrially and medically important fungal genus Aspergillus.</title>
        <authorList>
            <person name="de Vries R.P."/>
            <person name="Riley R."/>
            <person name="Wiebenga A."/>
            <person name="Aguilar-Osorio G."/>
            <person name="Amillis S."/>
            <person name="Uchima C.A."/>
            <person name="Anderluh G."/>
            <person name="Asadollahi M."/>
            <person name="Askin M."/>
            <person name="Barry K."/>
            <person name="Battaglia E."/>
            <person name="Bayram O."/>
            <person name="Benocci T."/>
            <person name="Braus-Stromeyer S.A."/>
            <person name="Caldana C."/>
            <person name="Canovas D."/>
            <person name="Cerqueira G.C."/>
            <person name="Chen F."/>
            <person name="Chen W."/>
            <person name="Choi C."/>
            <person name="Clum A."/>
            <person name="Dos Santos R.A."/>
            <person name="Damasio A.R."/>
            <person name="Diallinas G."/>
            <person name="Emri T."/>
            <person name="Fekete E."/>
            <person name="Flipphi M."/>
            <person name="Freyberg S."/>
            <person name="Gallo A."/>
            <person name="Gournas C."/>
            <person name="Habgood R."/>
            <person name="Hainaut M."/>
            <person name="Harispe M.L."/>
            <person name="Henrissat B."/>
            <person name="Hilden K.S."/>
            <person name="Hope R."/>
            <person name="Hossain A."/>
            <person name="Karabika E."/>
            <person name="Karaffa L."/>
            <person name="Karanyi Z."/>
            <person name="Krasevec N."/>
            <person name="Kuo A."/>
            <person name="Kusch H."/>
            <person name="LaButti K."/>
            <person name="Lagendijk E.L."/>
            <person name="Lapidus A."/>
            <person name="Levasseur A."/>
            <person name="Lindquist E."/>
            <person name="Lipzen A."/>
            <person name="Logrieco A.F."/>
            <person name="MacCabe A."/>
            <person name="Maekelae M.R."/>
            <person name="Malavazi I."/>
            <person name="Melin P."/>
            <person name="Meyer V."/>
            <person name="Mielnichuk N."/>
            <person name="Miskei M."/>
            <person name="Molnar A.P."/>
            <person name="Mule G."/>
            <person name="Ngan C.Y."/>
            <person name="Orejas M."/>
            <person name="Orosz E."/>
            <person name="Ouedraogo J.P."/>
            <person name="Overkamp K.M."/>
            <person name="Park H.-S."/>
            <person name="Perrone G."/>
            <person name="Piumi F."/>
            <person name="Punt P.J."/>
            <person name="Ram A.F."/>
            <person name="Ramon A."/>
            <person name="Rauscher S."/>
            <person name="Record E."/>
            <person name="Riano-Pachon D.M."/>
            <person name="Robert V."/>
            <person name="Roehrig J."/>
            <person name="Ruller R."/>
            <person name="Salamov A."/>
            <person name="Salih N.S."/>
            <person name="Samson R.A."/>
            <person name="Sandor E."/>
            <person name="Sanguinetti M."/>
            <person name="Schuetze T."/>
            <person name="Sepcic K."/>
            <person name="Shelest E."/>
            <person name="Sherlock G."/>
            <person name="Sophianopoulou V."/>
            <person name="Squina F.M."/>
            <person name="Sun H."/>
            <person name="Susca A."/>
            <person name="Todd R.B."/>
            <person name="Tsang A."/>
            <person name="Unkles S.E."/>
            <person name="van de Wiele N."/>
            <person name="van Rossen-Uffink D."/>
            <person name="Oliveira J.V."/>
            <person name="Vesth T.C."/>
            <person name="Visser J."/>
            <person name="Yu J.-H."/>
            <person name="Zhou M."/>
            <person name="Andersen M.R."/>
            <person name="Archer D.B."/>
            <person name="Baker S.E."/>
            <person name="Benoit I."/>
            <person name="Brakhage A.A."/>
            <person name="Braus G.H."/>
            <person name="Fischer R."/>
            <person name="Frisvad J.C."/>
            <person name="Goldman G.H."/>
            <person name="Houbraken J."/>
            <person name="Oakley B."/>
            <person name="Pocsi I."/>
            <person name="Scazzocchio C."/>
            <person name="Seiboth B."/>
            <person name="vanKuyk P.A."/>
            <person name="Wortman J."/>
            <person name="Dyer P.S."/>
            <person name="Grigoriev I.V."/>
        </authorList>
    </citation>
    <scope>NUCLEOTIDE SEQUENCE [LARGE SCALE GENOMIC DNA]</scope>
    <source>
        <strain evidence="4">CBS 583.65</strain>
    </source>
</reference>
<feature type="transmembrane region" description="Helical" evidence="1">
    <location>
        <begin position="145"/>
        <end position="168"/>
    </location>
</feature>
<evidence type="ECO:0000256" key="2">
    <source>
        <dbReference type="SAM" id="SignalP"/>
    </source>
</evidence>
<dbReference type="STRING" id="1036611.A0A1L9PLT9"/>
<feature type="transmembrane region" description="Helical" evidence="1">
    <location>
        <begin position="315"/>
        <end position="335"/>
    </location>
</feature>
<dbReference type="RefSeq" id="XP_040668233.1">
    <property type="nucleotide sequence ID" value="XM_040817478.1"/>
</dbReference>
<feature type="transmembrane region" description="Helical" evidence="1">
    <location>
        <begin position="286"/>
        <end position="303"/>
    </location>
</feature>
<dbReference type="OrthoDB" id="72269at2759"/>
<organism evidence="3 4">
    <name type="scientific">Aspergillus versicolor CBS 583.65</name>
    <dbReference type="NCBI Taxonomy" id="1036611"/>
    <lineage>
        <taxon>Eukaryota</taxon>
        <taxon>Fungi</taxon>
        <taxon>Dikarya</taxon>
        <taxon>Ascomycota</taxon>
        <taxon>Pezizomycotina</taxon>
        <taxon>Eurotiomycetes</taxon>
        <taxon>Eurotiomycetidae</taxon>
        <taxon>Eurotiales</taxon>
        <taxon>Aspergillaceae</taxon>
        <taxon>Aspergillus</taxon>
        <taxon>Aspergillus subgen. Nidulantes</taxon>
    </lineage>
</organism>
<evidence type="ECO:0000256" key="1">
    <source>
        <dbReference type="SAM" id="Phobius"/>
    </source>
</evidence>
<feature type="transmembrane region" description="Helical" evidence="1">
    <location>
        <begin position="180"/>
        <end position="203"/>
    </location>
</feature>
<proteinExistence type="predicted"/>
<dbReference type="EMBL" id="KV878129">
    <property type="protein sequence ID" value="OJJ02471.1"/>
    <property type="molecule type" value="Genomic_DNA"/>
</dbReference>
<dbReference type="GeneID" id="63732989"/>
<feature type="transmembrane region" description="Helical" evidence="1">
    <location>
        <begin position="223"/>
        <end position="249"/>
    </location>
</feature>
<protein>
    <submittedName>
        <fullName evidence="3">Uncharacterized protein</fullName>
    </submittedName>
</protein>
<dbReference type="VEuPathDB" id="FungiDB:ASPVEDRAFT_83968"/>
<evidence type="ECO:0000313" key="4">
    <source>
        <dbReference type="Proteomes" id="UP000184073"/>
    </source>
</evidence>
<gene>
    <name evidence="3" type="ORF">ASPVEDRAFT_83968</name>
</gene>
<keyword evidence="1" id="KW-1133">Transmembrane helix</keyword>